<gene>
    <name evidence="1" type="ORF">Gasu_21640</name>
</gene>
<protein>
    <submittedName>
        <fullName evidence="1">Heat shock protein binding / unfolded protein binding protein</fullName>
    </submittedName>
</protein>
<dbReference type="Gramene" id="EME30490">
    <property type="protein sequence ID" value="EME30490"/>
    <property type="gene ID" value="Gasu_21640"/>
</dbReference>
<keyword evidence="2" id="KW-1185">Reference proteome</keyword>
<dbReference type="KEGG" id="gsl:Gasu_21640"/>
<keyword evidence="1" id="KW-0346">Stress response</keyword>
<sequence length="210" mass="23940">MSLHTQTCHSSLSQKSIFLLIRFGLITAHNTMPKLLFIGSCWSCQKQRLQFQGKRMPRISCRNRKSRVGLKDIAVFTTFLQISDSTENSNKENKDSVSSNEMDINPASELHPSWNIYEEPGNKCLICLGRGKVKCLYCFGRGNVRIGPDEEDSILCNQCNGEKYTTCERCEGTGVRPNVIYDFETHQWVPGPSNADVLKRIKEKWNKNQT</sequence>
<proteinExistence type="predicted"/>
<dbReference type="PANTHER" id="PTHR15852:SF54">
    <property type="entry name" value="PROTEIN SSUH2 HOMOLOG"/>
    <property type="match status" value="1"/>
</dbReference>
<dbReference type="EMBL" id="KB454499">
    <property type="protein sequence ID" value="EME30490.1"/>
    <property type="molecule type" value="Genomic_DNA"/>
</dbReference>
<dbReference type="GeneID" id="17089216"/>
<accession>M2X287</accession>
<evidence type="ECO:0000313" key="1">
    <source>
        <dbReference type="EMBL" id="EME30490.1"/>
    </source>
</evidence>
<dbReference type="Proteomes" id="UP000030680">
    <property type="component" value="Unassembled WGS sequence"/>
</dbReference>
<dbReference type="OrthoDB" id="5601at2759"/>
<evidence type="ECO:0000313" key="2">
    <source>
        <dbReference type="Proteomes" id="UP000030680"/>
    </source>
</evidence>
<organism evidence="1 2">
    <name type="scientific">Galdieria sulphuraria</name>
    <name type="common">Red alga</name>
    <dbReference type="NCBI Taxonomy" id="130081"/>
    <lineage>
        <taxon>Eukaryota</taxon>
        <taxon>Rhodophyta</taxon>
        <taxon>Bangiophyceae</taxon>
        <taxon>Galdieriales</taxon>
        <taxon>Galdieriaceae</taxon>
        <taxon>Galdieria</taxon>
    </lineage>
</organism>
<dbReference type="RefSeq" id="XP_005707010.1">
    <property type="nucleotide sequence ID" value="XM_005706953.1"/>
</dbReference>
<name>M2X287_GALSU</name>
<dbReference type="AlphaFoldDB" id="M2X287"/>
<dbReference type="PANTHER" id="PTHR15852">
    <property type="entry name" value="PLASTID TRANSCRIPTIONALLY ACTIVE PROTEIN"/>
    <property type="match status" value="1"/>
</dbReference>
<reference evidence="2" key="1">
    <citation type="journal article" date="2013" name="Science">
        <title>Gene transfer from bacteria and archaea facilitated evolution of an extremophilic eukaryote.</title>
        <authorList>
            <person name="Schonknecht G."/>
            <person name="Chen W.H."/>
            <person name="Ternes C.M."/>
            <person name="Barbier G.G."/>
            <person name="Shrestha R.P."/>
            <person name="Stanke M."/>
            <person name="Brautigam A."/>
            <person name="Baker B.J."/>
            <person name="Banfield J.F."/>
            <person name="Garavito R.M."/>
            <person name="Carr K."/>
            <person name="Wilkerson C."/>
            <person name="Rensing S.A."/>
            <person name="Gagneul D."/>
            <person name="Dickenson N.E."/>
            <person name="Oesterhelt C."/>
            <person name="Lercher M.J."/>
            <person name="Weber A.P."/>
        </authorList>
    </citation>
    <scope>NUCLEOTIDE SEQUENCE [LARGE SCALE GENOMIC DNA]</scope>
    <source>
        <strain evidence="2">074W</strain>
    </source>
</reference>